<evidence type="ECO:0000313" key="2">
    <source>
        <dbReference type="Proteomes" id="UP000027138"/>
    </source>
</evidence>
<sequence>MNSSVVLVRAIRVGIERDHDWKVGHRAMEFSGEISSFSSTSSAGGGLNRLLSSTRTFALRYIKHLMKNGETTINGGTKLLSGPFQPDGGPTSHN</sequence>
<proteinExistence type="predicted"/>
<keyword evidence="2" id="KW-1185">Reference proteome</keyword>
<reference evidence="1 2" key="1">
    <citation type="journal article" date="2014" name="PLoS ONE">
        <title>Global Analysis of Gene Expression Profiles in Physic Nut (Jatropha curcas L.) Seedlings Exposed to Salt Stress.</title>
        <authorList>
            <person name="Zhang L."/>
            <person name="Zhang C."/>
            <person name="Wu P."/>
            <person name="Chen Y."/>
            <person name="Li M."/>
            <person name="Jiang H."/>
            <person name="Wu G."/>
        </authorList>
    </citation>
    <scope>NUCLEOTIDE SEQUENCE [LARGE SCALE GENOMIC DNA]</scope>
    <source>
        <strain evidence="2">cv. GZQX0401</strain>
        <tissue evidence="1">Young leaves</tissue>
    </source>
</reference>
<protein>
    <submittedName>
        <fullName evidence="1">Uncharacterized protein</fullName>
    </submittedName>
</protein>
<dbReference type="EMBL" id="KK914387">
    <property type="protein sequence ID" value="KDP37696.1"/>
    <property type="molecule type" value="Genomic_DNA"/>
</dbReference>
<dbReference type="AlphaFoldDB" id="A0A067KN92"/>
<gene>
    <name evidence="1" type="ORF">JCGZ_06353</name>
</gene>
<name>A0A067KN92_JATCU</name>
<dbReference type="Proteomes" id="UP000027138">
    <property type="component" value="Unassembled WGS sequence"/>
</dbReference>
<accession>A0A067KN92</accession>
<evidence type="ECO:0000313" key="1">
    <source>
        <dbReference type="EMBL" id="KDP37696.1"/>
    </source>
</evidence>
<organism evidence="1 2">
    <name type="scientific">Jatropha curcas</name>
    <name type="common">Barbados nut</name>
    <dbReference type="NCBI Taxonomy" id="180498"/>
    <lineage>
        <taxon>Eukaryota</taxon>
        <taxon>Viridiplantae</taxon>
        <taxon>Streptophyta</taxon>
        <taxon>Embryophyta</taxon>
        <taxon>Tracheophyta</taxon>
        <taxon>Spermatophyta</taxon>
        <taxon>Magnoliopsida</taxon>
        <taxon>eudicotyledons</taxon>
        <taxon>Gunneridae</taxon>
        <taxon>Pentapetalae</taxon>
        <taxon>rosids</taxon>
        <taxon>fabids</taxon>
        <taxon>Malpighiales</taxon>
        <taxon>Euphorbiaceae</taxon>
        <taxon>Crotonoideae</taxon>
        <taxon>Jatropheae</taxon>
        <taxon>Jatropha</taxon>
    </lineage>
</organism>